<proteinExistence type="predicted"/>
<keyword evidence="2" id="KW-1185">Reference proteome</keyword>
<dbReference type="EMBL" id="OW152826">
    <property type="protein sequence ID" value="CAH2042744.1"/>
    <property type="molecule type" value="Genomic_DNA"/>
</dbReference>
<name>A0ABN8I1N0_9NEOP</name>
<gene>
    <name evidence="1" type="ORF">IPOD504_LOCUS4059</name>
</gene>
<feature type="non-terminal residue" evidence="1">
    <location>
        <position position="1"/>
    </location>
</feature>
<protein>
    <submittedName>
        <fullName evidence="1">Uncharacterized protein</fullName>
    </submittedName>
</protein>
<accession>A0ABN8I1N0</accession>
<evidence type="ECO:0000313" key="1">
    <source>
        <dbReference type="EMBL" id="CAH2042744.1"/>
    </source>
</evidence>
<evidence type="ECO:0000313" key="2">
    <source>
        <dbReference type="Proteomes" id="UP000837857"/>
    </source>
</evidence>
<sequence>MVFPLVILEREAASQRDLNCDHGITPAGSIRGHLAESNWPRSRTSNVPLARNRRGLQALMSIDNATNERQRTRTDHRE</sequence>
<dbReference type="Proteomes" id="UP000837857">
    <property type="component" value="Chromosome 14"/>
</dbReference>
<reference evidence="1" key="1">
    <citation type="submission" date="2022-03" db="EMBL/GenBank/DDBJ databases">
        <authorList>
            <person name="Martin H S."/>
        </authorList>
    </citation>
    <scope>NUCLEOTIDE SEQUENCE</scope>
</reference>
<organism evidence="1 2">
    <name type="scientific">Iphiclides podalirius</name>
    <name type="common">scarce swallowtail</name>
    <dbReference type="NCBI Taxonomy" id="110791"/>
    <lineage>
        <taxon>Eukaryota</taxon>
        <taxon>Metazoa</taxon>
        <taxon>Ecdysozoa</taxon>
        <taxon>Arthropoda</taxon>
        <taxon>Hexapoda</taxon>
        <taxon>Insecta</taxon>
        <taxon>Pterygota</taxon>
        <taxon>Neoptera</taxon>
        <taxon>Endopterygota</taxon>
        <taxon>Lepidoptera</taxon>
        <taxon>Glossata</taxon>
        <taxon>Ditrysia</taxon>
        <taxon>Papilionoidea</taxon>
        <taxon>Papilionidae</taxon>
        <taxon>Papilioninae</taxon>
        <taxon>Iphiclides</taxon>
    </lineage>
</organism>